<evidence type="ECO:0000256" key="1">
    <source>
        <dbReference type="SAM" id="Phobius"/>
    </source>
</evidence>
<dbReference type="EMBL" id="JAHKKG010000006">
    <property type="protein sequence ID" value="MBU2665786.1"/>
    <property type="molecule type" value="Genomic_DNA"/>
</dbReference>
<gene>
    <name evidence="2" type="ORF">KOI35_19945</name>
</gene>
<accession>A0ABS5YQQ3</accession>
<feature type="transmembrane region" description="Helical" evidence="1">
    <location>
        <begin position="35"/>
        <end position="54"/>
    </location>
</feature>
<comment type="caution">
    <text evidence="2">The sequence shown here is derived from an EMBL/GenBank/DDBJ whole genome shotgun (WGS) entry which is preliminary data.</text>
</comment>
<proteinExistence type="predicted"/>
<keyword evidence="1" id="KW-1133">Transmembrane helix</keyword>
<keyword evidence="1" id="KW-0812">Transmembrane</keyword>
<protein>
    <submittedName>
        <fullName evidence="2">Uncharacterized protein</fullName>
    </submittedName>
</protein>
<organism evidence="2 3">
    <name type="scientific">Paractinoplanes bogorensis</name>
    <dbReference type="NCBI Taxonomy" id="1610840"/>
    <lineage>
        <taxon>Bacteria</taxon>
        <taxon>Bacillati</taxon>
        <taxon>Actinomycetota</taxon>
        <taxon>Actinomycetes</taxon>
        <taxon>Micromonosporales</taxon>
        <taxon>Micromonosporaceae</taxon>
        <taxon>Paractinoplanes</taxon>
    </lineage>
</organism>
<reference evidence="2 3" key="1">
    <citation type="submission" date="2021-06" db="EMBL/GenBank/DDBJ databases">
        <title>Actinoplanes lichenicola sp. nov., and Actinoplanes ovalisporus sp. nov., isolated from lichen in Thailand.</title>
        <authorList>
            <person name="Saeng-In P."/>
            <person name="Kanchanasin P."/>
            <person name="Yuki M."/>
            <person name="Kudo T."/>
            <person name="Ohkuma M."/>
            <person name="Phongsopitanun W."/>
            <person name="Tanasupawat S."/>
        </authorList>
    </citation>
    <scope>NUCLEOTIDE SEQUENCE [LARGE SCALE GENOMIC DNA]</scope>
    <source>
        <strain evidence="2 3">NBRC 110975</strain>
    </source>
</reference>
<feature type="transmembrane region" description="Helical" evidence="1">
    <location>
        <begin position="7"/>
        <end position="29"/>
    </location>
</feature>
<keyword evidence="3" id="KW-1185">Reference proteome</keyword>
<name>A0ABS5YQQ3_9ACTN</name>
<keyword evidence="1" id="KW-0472">Membrane</keyword>
<evidence type="ECO:0000313" key="3">
    <source>
        <dbReference type="Proteomes" id="UP001519654"/>
    </source>
</evidence>
<dbReference type="RefSeq" id="WP_215789016.1">
    <property type="nucleotide sequence ID" value="NZ_JAHKKG010000006.1"/>
</dbReference>
<evidence type="ECO:0000313" key="2">
    <source>
        <dbReference type="EMBL" id="MBU2665786.1"/>
    </source>
</evidence>
<dbReference type="Proteomes" id="UP001519654">
    <property type="component" value="Unassembled WGS sequence"/>
</dbReference>
<sequence>MVTTSRVVWFAIAFAFALPIMALMFRNGAEGRPNWIQAALFAGAMALIVTVFFGKGRR</sequence>